<evidence type="ECO:0000256" key="3">
    <source>
        <dbReference type="ARBA" id="ARBA00022448"/>
    </source>
</evidence>
<comment type="subunit">
    <text evidence="10">Heterodimer with SLC30A5; form a functional zinc ion transmembrane transporter.</text>
</comment>
<keyword evidence="9" id="KW-0472">Membrane</keyword>
<evidence type="ECO:0000259" key="12">
    <source>
        <dbReference type="Pfam" id="PF01545"/>
    </source>
</evidence>
<comment type="function">
    <text evidence="11">Has probably no intrinsic transporter activity but together with SLC30A5 forms a functional zinc ion:proton antiporter heterodimer, mediating zinc entry into the lumen of organelles along the secretory pathway. As part of that zinc ion:proton antiporter, contributes to zinc ion homeostasis within the early secretory pathway and regulates the activation and folding of enzymes like alkaline phosphatases and enzymes involved in phosphatidylinositol glycan anchor biosynthesis.</text>
</comment>
<dbReference type="GO" id="GO:0016020">
    <property type="term" value="C:membrane"/>
    <property type="evidence" value="ECO:0007669"/>
    <property type="project" value="InterPro"/>
</dbReference>
<evidence type="ECO:0000256" key="4">
    <source>
        <dbReference type="ARBA" id="ARBA00022692"/>
    </source>
</evidence>
<comment type="similarity">
    <text evidence="2">Belongs to the cation diffusion facilitator (CDF) transporter (TC 2.A.4) family. SLC30A subfamily.</text>
</comment>
<evidence type="ECO:0000256" key="1">
    <source>
        <dbReference type="ARBA" id="ARBA00004166"/>
    </source>
</evidence>
<dbReference type="InterPro" id="IPR027469">
    <property type="entry name" value="Cation_efflux_TMD_sf"/>
</dbReference>
<keyword evidence="8" id="KW-0406">Ion transport</keyword>
<dbReference type="OrthoDB" id="5382797at2759"/>
<evidence type="ECO:0000256" key="5">
    <source>
        <dbReference type="ARBA" id="ARBA00022833"/>
    </source>
</evidence>
<evidence type="ECO:0000256" key="10">
    <source>
        <dbReference type="ARBA" id="ARBA00038600"/>
    </source>
</evidence>
<gene>
    <name evidence="13" type="ORF">PACLA_8A001751</name>
</gene>
<dbReference type="Proteomes" id="UP001152795">
    <property type="component" value="Unassembled WGS sequence"/>
</dbReference>
<organism evidence="13 14">
    <name type="scientific">Paramuricea clavata</name>
    <name type="common">Red gorgonian</name>
    <name type="synonym">Violescent sea-whip</name>
    <dbReference type="NCBI Taxonomy" id="317549"/>
    <lineage>
        <taxon>Eukaryota</taxon>
        <taxon>Metazoa</taxon>
        <taxon>Cnidaria</taxon>
        <taxon>Anthozoa</taxon>
        <taxon>Octocorallia</taxon>
        <taxon>Malacalcyonacea</taxon>
        <taxon>Plexauridae</taxon>
        <taxon>Paramuricea</taxon>
    </lineage>
</organism>
<keyword evidence="14" id="KW-1185">Reference proteome</keyword>
<protein>
    <submittedName>
        <fullName evidence="13">Zinc transporter 6</fullName>
    </submittedName>
</protein>
<dbReference type="GO" id="GO:0008324">
    <property type="term" value="F:monoatomic cation transmembrane transporter activity"/>
    <property type="evidence" value="ECO:0007669"/>
    <property type="project" value="InterPro"/>
</dbReference>
<evidence type="ECO:0000256" key="11">
    <source>
        <dbReference type="ARBA" id="ARBA00045455"/>
    </source>
</evidence>
<name>A0A6S7H2C2_PARCT</name>
<dbReference type="AlphaFoldDB" id="A0A6S7H2C2"/>
<evidence type="ECO:0000256" key="8">
    <source>
        <dbReference type="ARBA" id="ARBA00023065"/>
    </source>
</evidence>
<comment type="caution">
    <text evidence="13">The sequence shown here is derived from an EMBL/GenBank/DDBJ whole genome shotgun (WGS) entry which is preliminary data.</text>
</comment>
<accession>A0A6S7H2C2</accession>
<dbReference type="InterPro" id="IPR058533">
    <property type="entry name" value="Cation_efflux_TM"/>
</dbReference>
<feature type="domain" description="Cation efflux protein transmembrane" evidence="12">
    <location>
        <begin position="51"/>
        <end position="267"/>
    </location>
</feature>
<dbReference type="EMBL" id="CACRXK020002939">
    <property type="protein sequence ID" value="CAB3996756.1"/>
    <property type="molecule type" value="Genomic_DNA"/>
</dbReference>
<sequence length="379" mass="42398">MVISTRSHQHNLLSVIQPFNRKSSKWKKVVNEFLKSVLSEKQSWRIVYLGCLNLFCTIFLFSYCRISNSMALTAFTYLTVFDFLSLLTCFLSIWISLQNPSSNFTFGFARVEVLAVFASTMLAIFGALFVIKESMERILIPPEVNTDHMMMVTCVGLVVHLVVTYGTRNKPFNQVLKASTSNWLQDALMDLGHSICGVFPPLGNFLIAKVNPFALVALVGAIAVVVTTVFIDYKNYYLADTLAAIAIALLTWATMLPLAIYSGHVLLQTCPRAVMNQVDKCMREALTLDGVLEFRNEHFWTLSFGKLVGSLHVRVRRDADEQLVLAHVTNKLAGHVADLTVQVFKEDWSRTGSAMTYTMRTNSPSVKPHDHAPRAAVTS</sequence>
<evidence type="ECO:0000256" key="9">
    <source>
        <dbReference type="ARBA" id="ARBA00023136"/>
    </source>
</evidence>
<keyword evidence="6" id="KW-1133">Transmembrane helix</keyword>
<dbReference type="Gene3D" id="1.20.1510.10">
    <property type="entry name" value="Cation efflux protein transmembrane domain"/>
    <property type="match status" value="1"/>
</dbReference>
<keyword evidence="5" id="KW-0862">Zinc</keyword>
<comment type="subcellular location">
    <subcellularLocation>
        <location evidence="1">Golgi apparatus</location>
        <location evidence="1">trans-Golgi network membrane</location>
        <topology evidence="1">Multi-pass membrane protein</topology>
    </subcellularLocation>
</comment>
<dbReference type="GO" id="GO:0005794">
    <property type="term" value="C:Golgi apparatus"/>
    <property type="evidence" value="ECO:0007669"/>
    <property type="project" value="UniProtKB-SubCell"/>
</dbReference>
<evidence type="ECO:0000313" key="14">
    <source>
        <dbReference type="Proteomes" id="UP001152795"/>
    </source>
</evidence>
<proteinExistence type="inferred from homology"/>
<dbReference type="PANTHER" id="PTHR46531">
    <property type="entry name" value="ZINC TRANSPORTER 6"/>
    <property type="match status" value="1"/>
</dbReference>
<evidence type="ECO:0000313" key="13">
    <source>
        <dbReference type="EMBL" id="CAB3996756.1"/>
    </source>
</evidence>
<dbReference type="NCBIfam" id="TIGR01297">
    <property type="entry name" value="CDF"/>
    <property type="match status" value="1"/>
</dbReference>
<dbReference type="Pfam" id="PF01545">
    <property type="entry name" value="Cation_efflux"/>
    <property type="match status" value="1"/>
</dbReference>
<evidence type="ECO:0000256" key="2">
    <source>
        <dbReference type="ARBA" id="ARBA00008873"/>
    </source>
</evidence>
<dbReference type="PANTHER" id="PTHR46531:SF1">
    <property type="entry name" value="ZINC TRANSPORTER 6"/>
    <property type="match status" value="1"/>
</dbReference>
<dbReference type="SUPFAM" id="SSF161111">
    <property type="entry name" value="Cation efflux protein transmembrane domain-like"/>
    <property type="match status" value="1"/>
</dbReference>
<evidence type="ECO:0000256" key="7">
    <source>
        <dbReference type="ARBA" id="ARBA00023034"/>
    </source>
</evidence>
<keyword evidence="4" id="KW-0812">Transmembrane</keyword>
<keyword evidence="3" id="KW-0813">Transport</keyword>
<evidence type="ECO:0000256" key="6">
    <source>
        <dbReference type="ARBA" id="ARBA00022989"/>
    </source>
</evidence>
<keyword evidence="7" id="KW-0333">Golgi apparatus</keyword>
<dbReference type="GO" id="GO:0006829">
    <property type="term" value="P:zinc ion transport"/>
    <property type="evidence" value="ECO:0007669"/>
    <property type="project" value="TreeGrafter"/>
</dbReference>
<dbReference type="InterPro" id="IPR002524">
    <property type="entry name" value="Cation_efflux"/>
</dbReference>
<dbReference type="InterPro" id="IPR052005">
    <property type="entry name" value="CDF_SLC30A"/>
</dbReference>
<reference evidence="13" key="1">
    <citation type="submission" date="2020-04" db="EMBL/GenBank/DDBJ databases">
        <authorList>
            <person name="Alioto T."/>
            <person name="Alioto T."/>
            <person name="Gomez Garrido J."/>
        </authorList>
    </citation>
    <scope>NUCLEOTIDE SEQUENCE</scope>
    <source>
        <strain evidence="13">A484AB</strain>
    </source>
</reference>